<name>A0A0V8JB21_9BACL</name>
<dbReference type="PIRSF" id="PIRSF037259">
    <property type="entry name" value="EcsB_ABC"/>
    <property type="match status" value="1"/>
</dbReference>
<evidence type="ECO:0008006" key="4">
    <source>
        <dbReference type="Google" id="ProtNLM"/>
    </source>
</evidence>
<comment type="caution">
    <text evidence="2">The sequence shown here is derived from an EMBL/GenBank/DDBJ whole genome shotgun (WGS) entry which is preliminary data.</text>
</comment>
<feature type="transmembrane region" description="Helical" evidence="1">
    <location>
        <begin position="378"/>
        <end position="397"/>
    </location>
</feature>
<dbReference type="RefSeq" id="WP_074440428.1">
    <property type="nucleotide sequence ID" value="NZ_FMAV01000001.1"/>
</dbReference>
<dbReference type="InterPro" id="IPR010288">
    <property type="entry name" value="EcsB_ABC"/>
</dbReference>
<proteinExistence type="predicted"/>
<feature type="transmembrane region" description="Helical" evidence="1">
    <location>
        <begin position="191"/>
        <end position="210"/>
    </location>
</feature>
<gene>
    <name evidence="2" type="ORF">AS030_00595</name>
</gene>
<evidence type="ECO:0000256" key="1">
    <source>
        <dbReference type="SAM" id="Phobius"/>
    </source>
</evidence>
<organism evidence="2 3">
    <name type="scientific">Fictibacillus enclensis</name>
    <dbReference type="NCBI Taxonomy" id="1017270"/>
    <lineage>
        <taxon>Bacteria</taxon>
        <taxon>Bacillati</taxon>
        <taxon>Bacillota</taxon>
        <taxon>Bacilli</taxon>
        <taxon>Bacillales</taxon>
        <taxon>Fictibacillaceae</taxon>
        <taxon>Fictibacillus</taxon>
    </lineage>
</organism>
<feature type="transmembrane region" description="Helical" evidence="1">
    <location>
        <begin position="21"/>
        <end position="47"/>
    </location>
</feature>
<protein>
    <recommendedName>
        <fullName evidence="4">ABC transporter permease</fullName>
    </recommendedName>
</protein>
<keyword evidence="1" id="KW-1133">Transmembrane helix</keyword>
<feature type="transmembrane region" description="Helical" evidence="1">
    <location>
        <begin position="169"/>
        <end position="185"/>
    </location>
</feature>
<dbReference type="AlphaFoldDB" id="A0A0V8JB21"/>
<keyword evidence="3" id="KW-1185">Reference proteome</keyword>
<sequence length="405" mass="48339">MMDFTKIWRVRKDQYFSLALRYFRLIGNSGFMLSLYILFVTGSFYYARILKQLPENFPALWLFIAVFAYLLTKSPVRTFLRKGDLVFLLPVESRMKEYFRHSIRYSMVVQSFIVVLVFVALGPLFSKYISGRGLEMLITIALLLAAKLWNIKTSWEEQRLPFHRNRRNYTLLRLVVNAVFLYLLFQMAYVFLIAVLAIMYVLSNFVFGYIKKVHGYKWEHLLEVENGMMMKLYRVANLFTDVPQLAQRVRPRTWLSSLSKVSYRHSHTFDGLYRKTFFRSNDYFGIYIRLILIGGLFLFWIPQGWWHTVLVLLFLHATGIQLLPLYKHHKGNVWFELYPVKHHWRFQAFQRWLRLLMLIQAFLYVAFLLAMGGTWTNGVVSGILAVIFVWLFSEYYTKKQLLRVR</sequence>
<dbReference type="Proteomes" id="UP000054099">
    <property type="component" value="Unassembled WGS sequence"/>
</dbReference>
<accession>A0A0V8JB21</accession>
<keyword evidence="1" id="KW-0472">Membrane</keyword>
<feature type="transmembrane region" description="Helical" evidence="1">
    <location>
        <begin position="103"/>
        <end position="125"/>
    </location>
</feature>
<evidence type="ECO:0000313" key="2">
    <source>
        <dbReference type="EMBL" id="KSU84106.1"/>
    </source>
</evidence>
<feature type="transmembrane region" description="Helical" evidence="1">
    <location>
        <begin position="352"/>
        <end position="372"/>
    </location>
</feature>
<evidence type="ECO:0000313" key="3">
    <source>
        <dbReference type="Proteomes" id="UP000054099"/>
    </source>
</evidence>
<feature type="transmembrane region" description="Helical" evidence="1">
    <location>
        <begin position="307"/>
        <end position="326"/>
    </location>
</feature>
<feature type="transmembrane region" description="Helical" evidence="1">
    <location>
        <begin position="283"/>
        <end position="301"/>
    </location>
</feature>
<dbReference type="OrthoDB" id="2447941at2"/>
<feature type="transmembrane region" description="Helical" evidence="1">
    <location>
        <begin position="131"/>
        <end position="149"/>
    </location>
</feature>
<reference evidence="2 3" key="1">
    <citation type="journal article" date="2014" name="Antonie Van Leeuwenhoek">
        <title>Fictibacillus enclensis sp. nov., isolated from marine sediment.</title>
        <authorList>
            <person name="Dastager S.G."/>
            <person name="Mawlankar R."/>
            <person name="Srinivasan K."/>
            <person name="Tang S.K."/>
            <person name="Lee J.C."/>
            <person name="Ramana V.V."/>
            <person name="Shouche Y.S."/>
        </authorList>
    </citation>
    <scope>NUCLEOTIDE SEQUENCE [LARGE SCALE GENOMIC DNA]</scope>
    <source>
        <strain evidence="2 3">NIO-1003</strain>
    </source>
</reference>
<dbReference type="GO" id="GO:0016020">
    <property type="term" value="C:membrane"/>
    <property type="evidence" value="ECO:0007669"/>
    <property type="project" value="InterPro"/>
</dbReference>
<keyword evidence="1" id="KW-0812">Transmembrane</keyword>
<feature type="transmembrane region" description="Helical" evidence="1">
    <location>
        <begin position="53"/>
        <end position="72"/>
    </location>
</feature>
<dbReference type="Pfam" id="PF05975">
    <property type="entry name" value="EcsB"/>
    <property type="match status" value="1"/>
</dbReference>
<dbReference type="EMBL" id="LNQN01000001">
    <property type="protein sequence ID" value="KSU84106.1"/>
    <property type="molecule type" value="Genomic_DNA"/>
</dbReference>